<keyword evidence="2" id="KW-0808">Transferase</keyword>
<feature type="domain" description="N-acetyltransferase" evidence="1">
    <location>
        <begin position="4"/>
        <end position="138"/>
    </location>
</feature>
<evidence type="ECO:0000259" key="1">
    <source>
        <dbReference type="PROSITE" id="PS51186"/>
    </source>
</evidence>
<dbReference type="Gene3D" id="3.40.630.30">
    <property type="match status" value="1"/>
</dbReference>
<dbReference type="Pfam" id="PF13508">
    <property type="entry name" value="Acetyltransf_7"/>
    <property type="match status" value="1"/>
</dbReference>
<dbReference type="SUPFAM" id="SSF81301">
    <property type="entry name" value="Nucleotidyltransferase"/>
    <property type="match status" value="1"/>
</dbReference>
<dbReference type="InterPro" id="IPR043519">
    <property type="entry name" value="NT_sf"/>
</dbReference>
<gene>
    <name evidence="2" type="ORF">CIK84_01110</name>
</gene>
<evidence type="ECO:0000313" key="3">
    <source>
        <dbReference type="Proteomes" id="UP000235739"/>
    </source>
</evidence>
<organism evidence="2 3">
    <name type="scientific">Glutamicibacter arilaitensis</name>
    <dbReference type="NCBI Taxonomy" id="256701"/>
    <lineage>
        <taxon>Bacteria</taxon>
        <taxon>Bacillati</taxon>
        <taxon>Actinomycetota</taxon>
        <taxon>Actinomycetes</taxon>
        <taxon>Micrococcales</taxon>
        <taxon>Micrococcaceae</taxon>
        <taxon>Glutamicibacter</taxon>
    </lineage>
</organism>
<dbReference type="GO" id="GO:0016747">
    <property type="term" value="F:acyltransferase activity, transferring groups other than amino-acyl groups"/>
    <property type="evidence" value="ECO:0007669"/>
    <property type="project" value="InterPro"/>
</dbReference>
<dbReference type="RefSeq" id="WP_013349776.1">
    <property type="nucleotide sequence ID" value="NZ_JABUYH010000002.1"/>
</dbReference>
<dbReference type="SUPFAM" id="SSF55729">
    <property type="entry name" value="Acyl-CoA N-acyltransferases (Nat)"/>
    <property type="match status" value="1"/>
</dbReference>
<dbReference type="Pfam" id="PF04229">
    <property type="entry name" value="GrpB"/>
    <property type="match status" value="1"/>
</dbReference>
<dbReference type="GeneID" id="303187088"/>
<sequence>MHHINISDYRNDPAVRQLLVLAAEPANEQELEALLDECENLQVLVQAAATGQIVALVVYRHSDEYALCVEYLAVDGSHEHQGLGRALLFELRDSQKKILWATTAADAVGFYRAIGCVVSASSTDPRWPDAARFLCTLPYFPLLNSQPEEDPEYEAVGGELLRGLIEIAEPSPHWVPDFLALHACLAQALGSTALAIEHTGSTSVPGLPAKPIIDVILLVPDANQENAYVPALESAGLVLWHREPGWYGHRMLKPAANSGLADANIHVFSAGSPEYLRHLIFREHLKQNEADRTAYAAIKREAACALAAADGANGLVMDYNRIKEPFIRSVHDRIFAG</sequence>
<name>A0A2N7S280_9MICC</name>
<dbReference type="Gene3D" id="3.30.460.10">
    <property type="entry name" value="Beta Polymerase, domain 2"/>
    <property type="match status" value="1"/>
</dbReference>
<dbReference type="InterPro" id="IPR007344">
    <property type="entry name" value="GrpB/CoaE"/>
</dbReference>
<proteinExistence type="predicted"/>
<dbReference type="Proteomes" id="UP000235739">
    <property type="component" value="Unassembled WGS sequence"/>
</dbReference>
<dbReference type="PANTHER" id="PTHR34822">
    <property type="entry name" value="GRPB DOMAIN PROTEIN (AFU_ORTHOLOGUE AFUA_1G01530)"/>
    <property type="match status" value="1"/>
</dbReference>
<accession>A0A2N7S280</accession>
<dbReference type="InterPro" id="IPR016181">
    <property type="entry name" value="Acyl_CoA_acyltransferase"/>
</dbReference>
<dbReference type="PANTHER" id="PTHR34822:SF1">
    <property type="entry name" value="GRPB FAMILY PROTEIN"/>
    <property type="match status" value="1"/>
</dbReference>
<dbReference type="InterPro" id="IPR000182">
    <property type="entry name" value="GNAT_dom"/>
</dbReference>
<dbReference type="CDD" id="cd04301">
    <property type="entry name" value="NAT_SF"/>
    <property type="match status" value="1"/>
</dbReference>
<protein>
    <submittedName>
        <fullName evidence="2">GNAT family N-acetyltransferase</fullName>
    </submittedName>
</protein>
<dbReference type="EMBL" id="PNQX01000001">
    <property type="protein sequence ID" value="PMQ20251.1"/>
    <property type="molecule type" value="Genomic_DNA"/>
</dbReference>
<dbReference type="PROSITE" id="PS51186">
    <property type="entry name" value="GNAT"/>
    <property type="match status" value="1"/>
</dbReference>
<dbReference type="AlphaFoldDB" id="A0A2N7S280"/>
<evidence type="ECO:0000313" key="2">
    <source>
        <dbReference type="EMBL" id="PMQ20251.1"/>
    </source>
</evidence>
<reference evidence="2 3" key="1">
    <citation type="journal article" date="2017" name="Elife">
        <title>Extensive horizontal gene transfer in cheese-associated bacteria.</title>
        <authorList>
            <person name="Bonham K.S."/>
            <person name="Wolfe B.E."/>
            <person name="Dutton R.J."/>
        </authorList>
    </citation>
    <scope>NUCLEOTIDE SEQUENCE [LARGE SCALE GENOMIC DNA]</scope>
    <source>
        <strain evidence="2 3">JB182</strain>
    </source>
</reference>
<comment type="caution">
    <text evidence="2">The sequence shown here is derived from an EMBL/GenBank/DDBJ whole genome shotgun (WGS) entry which is preliminary data.</text>
</comment>